<dbReference type="InterPro" id="IPR045540">
    <property type="entry name" value="YegS/DAGK_C"/>
</dbReference>
<evidence type="ECO:0000259" key="1">
    <source>
        <dbReference type="PROSITE" id="PS50146"/>
    </source>
</evidence>
<dbReference type="Gene3D" id="3.40.50.10330">
    <property type="entry name" value="Probable inorganic polyphosphate/atp-NAD kinase, domain 1"/>
    <property type="match status" value="1"/>
</dbReference>
<dbReference type="SMART" id="SM00046">
    <property type="entry name" value="DAGKc"/>
    <property type="match status" value="1"/>
</dbReference>
<dbReference type="Pfam" id="PF19279">
    <property type="entry name" value="YegS_C"/>
    <property type="match status" value="1"/>
</dbReference>
<gene>
    <name evidence="2" type="ORF">Thimo_0346</name>
</gene>
<proteinExistence type="predicted"/>
<dbReference type="RefSeq" id="WP_015279365.1">
    <property type="nucleotide sequence ID" value="NC_019940.1"/>
</dbReference>
<keyword evidence="2" id="KW-0808">Transferase</keyword>
<feature type="domain" description="DAGKc" evidence="1">
    <location>
        <begin position="1"/>
        <end position="134"/>
    </location>
</feature>
<dbReference type="eggNOG" id="COG1597">
    <property type="taxonomic scope" value="Bacteria"/>
</dbReference>
<evidence type="ECO:0000313" key="3">
    <source>
        <dbReference type="Proteomes" id="UP000010816"/>
    </source>
</evidence>
<organism evidence="2 3">
    <name type="scientific">Thioflavicoccus mobilis 8321</name>
    <dbReference type="NCBI Taxonomy" id="765912"/>
    <lineage>
        <taxon>Bacteria</taxon>
        <taxon>Pseudomonadati</taxon>
        <taxon>Pseudomonadota</taxon>
        <taxon>Gammaproteobacteria</taxon>
        <taxon>Chromatiales</taxon>
        <taxon>Chromatiaceae</taxon>
        <taxon>Thioflavicoccus</taxon>
    </lineage>
</organism>
<sequence>MARAIIVFNPRSGSAADGDDLPRRLAERLAERGMTTISIPFDMRRRQPGTWRRRLEAVLAEGAARVFVLGGDGTILAVAEALLGREVPLGIVPLGTANLLARDLDIPLEADAAIAALVDGRVRTIDVGRVNGAHFLCASMLGISTALARTREAAREAGALRLWGRLARKGLWLLGRYPYRRVTLTVDRRPRTLVTRALVITNNPLAPEPTLYPRRPSLDSALLGVYGVRKGPLAELPRLALRVLNGTWPEDPRIFHHTAPQLTIRVRRRSRVTVMNDGERLRLTLPLRYEVLPGALAVLVPATPEAGAA</sequence>
<dbReference type="HOGENOM" id="CLU_045532_5_1_6"/>
<dbReference type="STRING" id="765912.Thimo_0346"/>
<dbReference type="AlphaFoldDB" id="L0GV21"/>
<dbReference type="OrthoDB" id="142078at2"/>
<dbReference type="InterPro" id="IPR017438">
    <property type="entry name" value="ATP-NAD_kinase_N"/>
</dbReference>
<dbReference type="InterPro" id="IPR001206">
    <property type="entry name" value="Diacylglycerol_kinase_cat_dom"/>
</dbReference>
<dbReference type="InterPro" id="IPR016064">
    <property type="entry name" value="NAD/diacylglycerol_kinase_sf"/>
</dbReference>
<dbReference type="PROSITE" id="PS50146">
    <property type="entry name" value="DAGK"/>
    <property type="match status" value="1"/>
</dbReference>
<keyword evidence="3" id="KW-1185">Reference proteome</keyword>
<dbReference type="KEGG" id="tmb:Thimo_0346"/>
<dbReference type="Gene3D" id="2.60.200.40">
    <property type="match status" value="1"/>
</dbReference>
<reference evidence="2 3" key="1">
    <citation type="submission" date="2011-09" db="EMBL/GenBank/DDBJ databases">
        <title>Complete sequence of chromosome of Thioflavicoccus mobilis 8321.</title>
        <authorList>
            <consortium name="US DOE Joint Genome Institute"/>
            <person name="Lucas S."/>
            <person name="Han J."/>
            <person name="Lapidus A."/>
            <person name="Cheng J.-F."/>
            <person name="Goodwin L."/>
            <person name="Pitluck S."/>
            <person name="Peters L."/>
            <person name="Ovchinnikova G."/>
            <person name="Lu M."/>
            <person name="Detter J.C."/>
            <person name="Han C."/>
            <person name="Tapia R."/>
            <person name="Land M."/>
            <person name="Hauser L."/>
            <person name="Kyrpides N."/>
            <person name="Ivanova N."/>
            <person name="Pagani I."/>
            <person name="Vogl K."/>
            <person name="Liu Z."/>
            <person name="Imhoff J."/>
            <person name="Thiel V."/>
            <person name="Frigaard N.-U."/>
            <person name="Bryant D."/>
            <person name="Woyke T."/>
        </authorList>
    </citation>
    <scope>NUCLEOTIDE SEQUENCE [LARGE SCALE GENOMIC DNA]</scope>
    <source>
        <strain evidence="2 3">8321</strain>
    </source>
</reference>
<evidence type="ECO:0000313" key="2">
    <source>
        <dbReference type="EMBL" id="AGA89215.1"/>
    </source>
</evidence>
<protein>
    <submittedName>
        <fullName evidence="2">Sphingosine/diacylglycerol kinase-like enzyme</fullName>
    </submittedName>
</protein>
<dbReference type="SUPFAM" id="SSF111331">
    <property type="entry name" value="NAD kinase/diacylglycerol kinase-like"/>
    <property type="match status" value="1"/>
</dbReference>
<dbReference type="Proteomes" id="UP000010816">
    <property type="component" value="Chromosome"/>
</dbReference>
<dbReference type="GO" id="GO:0016301">
    <property type="term" value="F:kinase activity"/>
    <property type="evidence" value="ECO:0007669"/>
    <property type="project" value="UniProtKB-KW"/>
</dbReference>
<accession>L0GV21</accession>
<dbReference type="EMBL" id="CP003051">
    <property type="protein sequence ID" value="AGA89215.1"/>
    <property type="molecule type" value="Genomic_DNA"/>
</dbReference>
<keyword evidence="2" id="KW-0418">Kinase</keyword>
<dbReference type="Pfam" id="PF00781">
    <property type="entry name" value="DAGK_cat"/>
    <property type="match status" value="1"/>
</dbReference>
<name>L0GV21_9GAMM</name>